<keyword evidence="6 13" id="KW-1133">Transmembrane helix</keyword>
<dbReference type="GO" id="GO:0005886">
    <property type="term" value="C:plasma membrane"/>
    <property type="evidence" value="ECO:0007669"/>
    <property type="project" value="UniProtKB-SubCell"/>
</dbReference>
<dbReference type="GO" id="GO:0050906">
    <property type="term" value="P:detection of stimulus involved in sensory perception"/>
    <property type="evidence" value="ECO:0007669"/>
    <property type="project" value="UniProtKB-ARBA"/>
</dbReference>
<feature type="transmembrane region" description="Helical" evidence="13">
    <location>
        <begin position="1169"/>
        <end position="1192"/>
    </location>
</feature>
<dbReference type="EMBL" id="JAWQEG010001862">
    <property type="protein sequence ID" value="KAK3876186.1"/>
    <property type="molecule type" value="Genomic_DNA"/>
</dbReference>
<feature type="transmembrane region" description="Helical" evidence="13">
    <location>
        <begin position="354"/>
        <end position="376"/>
    </location>
</feature>
<evidence type="ECO:0000313" key="15">
    <source>
        <dbReference type="EMBL" id="KAK3876186.1"/>
    </source>
</evidence>
<feature type="domain" description="Ionotropic glutamate receptor L-glutamate and glycine-binding" evidence="14">
    <location>
        <begin position="1449"/>
        <end position="1511"/>
    </location>
</feature>
<evidence type="ECO:0000256" key="13">
    <source>
        <dbReference type="SAM" id="Phobius"/>
    </source>
</evidence>
<accession>A0AAE1KIB7</accession>
<feature type="transmembrane region" description="Helical" evidence="13">
    <location>
        <begin position="914"/>
        <end position="934"/>
    </location>
</feature>
<evidence type="ECO:0000256" key="12">
    <source>
        <dbReference type="ARBA" id="ARBA00023303"/>
    </source>
</evidence>
<dbReference type="Proteomes" id="UP001286313">
    <property type="component" value="Unassembled WGS sequence"/>
</dbReference>
<evidence type="ECO:0000256" key="5">
    <source>
        <dbReference type="ARBA" id="ARBA00022692"/>
    </source>
</evidence>
<keyword evidence="4" id="KW-1003">Cell membrane</keyword>
<sequence>MESSQEVIHHHLLADPFMTSRIYGQGEVTNSTRNVTSTQRTKRLKASGESIQEASLSALLLSVVQEEMTHCDLVLAHDNSDLYSSVVQKLLVMLPNSRQVVVVKNPEDMLGVTWVPTLCGGYLFLFDHPEPLFTFASTHHDNWDYKGRYVMVSRSVEHITSLTVTRNGKKTEHIIGAVKGGLEGQWMVYMNMLYWGKGVEHITNWRLHRYTSQVELFPDKLSDLRGATLQVSSFEFPPSIMYYRDEDGKLLFRFGEDISLAENLAFALNFRLNFTEPADGYKWGYIFDGVWTGMMGELIRDEVDLGMANLFLNFYRYETVSLSTPFSHEKVCFMARVEPPLPHWQALAFPFHPWTWLAIFCGVIMAGPILFLLAVASGKCGDEATSLATLGFSWYYATGLHFCESQVVEPRMNSTRIFVLFLWLYTMILTIAYSTNLTAFLLVQKPADSMETIKELSESSVELAALEEGYVVVISNSSNPHVRSLTKIQKSYGFHEEDMVFERVRAGKSVFLENTGFLNYHIATRFTHRGVPSVRVMKECLTHFYIVFAMPMHSPLKKKFDHIIAGCIRAVLSDMKPKLLSNWPPPSSTKENIRTLRSASVRALSTVGKSAEVASLSVLLRVIVHQELTNCNLLLVHDANDLYSAVVQDLMLFLPNPRQVVVMRKAEDLLSVLWVSTGCGGYLLLLDHPQPLLTFANTHHHTWDYHGRYVFVSQRVEQVEALVATRNGKKTEHILGVVKGGQEGEWRVYMNMLYWGEGVRPVTTWRHHRFTSQSQLFPDKLHDLQGAGLKISTFEYPPSNMYYRADNGSLLFRYGEDIALTDTLAYVLNFTPRYAEPADGNKWGRQVNGTWQGMMGEITRDEVDIGLANLYIRINRAHILEFSAPFSDDGSCFMARVEPPLPRWQALAFPFHPWTWLAILVGLILSGPILFLLVRATTRWDSVDEVKRLTELGYSWNFAFGLHFREPQDVDPRMDSTRVFVLFLWLYTMILTIVYSSNLTAFLLVQKPPTSIQTLDDLYESGLEVAGFGALITDTSEYINKMYRRFKTLDDAFGLVMEGKAVFWASRGFLRYHIVTGLTTRGVSRARIMKECFLPYSIAMGLQQHSPLKRKFDEVIGWIQQSGILRQDVTQALRLAATTKEYGAGFGGEVLSEESEGTRGALNLDHMQGVFMVAAIGYFIAIHVALIEIFVLRALCGDRWAAEGVSEKGCSWLSHIYKLVGRGRGRRHSLSLSATTIVPTLDHRSRSANSQDVRLTAQWKSSDAEALSALLAYLVQQEFSNCHLVLTYDASDLYSAVVQDLLMLLPNPRQVVVMKKAEDLLGVLWVSTGCGGYLLLLDHPQPLLTFANTHHHTWDYHGRYVFVSQRVEQVEALVATRNGKKTEHILGVVKGGQEGEWRVYMNMLYWGEGVRPVTTWRHHRFTSQSQLFPDKLTDLQGAGLRVLTFKLAPSIMEYRAVNGSLLFRYGMDIAVTEFLARVINFTSMFAAPDDGWKWGRKVNGSWTGLVGELNRDEADIGLANLYIMITRAAAMDHSAPFSDDGSCFMARVEPPLPRWQALAFPFHPWTWLAIFVGLILSGPVLFILVKASNQIDDQTPSMAGFTSSWLYSYGLHFREPQLSVPRMDSTRVFVLFLWLYTMIITIAYSTNLISFLLVQKAPASIETIEEIYQSGLEVAGIGALITNKSEECFMPYNIGMGLQRHSPLKRKFDEVIGWIQQSGILKQAVTQALRLAATTKEYGGGGAGKEEDDTVEEAAVVALNLDHLQGVFMVAGILWIVATHVFLLEIFVI</sequence>
<evidence type="ECO:0000256" key="2">
    <source>
        <dbReference type="ARBA" id="ARBA00008685"/>
    </source>
</evidence>
<evidence type="ECO:0000256" key="9">
    <source>
        <dbReference type="ARBA" id="ARBA00023170"/>
    </source>
</evidence>
<evidence type="ECO:0000256" key="4">
    <source>
        <dbReference type="ARBA" id="ARBA00022475"/>
    </source>
</evidence>
<evidence type="ECO:0000256" key="6">
    <source>
        <dbReference type="ARBA" id="ARBA00022989"/>
    </source>
</evidence>
<keyword evidence="3" id="KW-0813">Transport</keyword>
<dbReference type="SUPFAM" id="SSF53850">
    <property type="entry name" value="Periplasmic binding protein-like II"/>
    <property type="match status" value="3"/>
</dbReference>
<organism evidence="15 16">
    <name type="scientific">Petrolisthes cinctipes</name>
    <name type="common">Flat porcelain crab</name>
    <dbReference type="NCBI Taxonomy" id="88211"/>
    <lineage>
        <taxon>Eukaryota</taxon>
        <taxon>Metazoa</taxon>
        <taxon>Ecdysozoa</taxon>
        <taxon>Arthropoda</taxon>
        <taxon>Crustacea</taxon>
        <taxon>Multicrustacea</taxon>
        <taxon>Malacostraca</taxon>
        <taxon>Eumalacostraca</taxon>
        <taxon>Eucarida</taxon>
        <taxon>Decapoda</taxon>
        <taxon>Pleocyemata</taxon>
        <taxon>Anomura</taxon>
        <taxon>Galatheoidea</taxon>
        <taxon>Porcellanidae</taxon>
        <taxon>Petrolisthes</taxon>
    </lineage>
</organism>
<dbReference type="Pfam" id="PF10613">
    <property type="entry name" value="Lig_chan-Glu_bd"/>
    <property type="match status" value="3"/>
</dbReference>
<dbReference type="InterPro" id="IPR001320">
    <property type="entry name" value="Iontro_rcpt_C"/>
</dbReference>
<dbReference type="InterPro" id="IPR019594">
    <property type="entry name" value="Glu/Gly-bd"/>
</dbReference>
<keyword evidence="11" id="KW-1071">Ligand-gated ion channel</keyword>
<gene>
    <name evidence="15" type="ORF">Pcinc_019007</name>
</gene>
<feature type="transmembrane region" description="Helical" evidence="13">
    <location>
        <begin position="1767"/>
        <end position="1788"/>
    </location>
</feature>
<dbReference type="SMART" id="SM00918">
    <property type="entry name" value="Lig_chan-Glu_bd"/>
    <property type="match status" value="3"/>
</dbReference>
<feature type="transmembrane region" description="Helical" evidence="13">
    <location>
        <begin position="1565"/>
        <end position="1585"/>
    </location>
</feature>
<dbReference type="PANTHER" id="PTHR42643:SF24">
    <property type="entry name" value="IONOTROPIC RECEPTOR 60A"/>
    <property type="match status" value="1"/>
</dbReference>
<keyword evidence="8 13" id="KW-0472">Membrane</keyword>
<feature type="domain" description="Ionotropic glutamate receptor L-glutamate and glycine-binding" evidence="14">
    <location>
        <begin position="238"/>
        <end position="300"/>
    </location>
</feature>
<feature type="domain" description="Ionotropic glutamate receptor L-glutamate and glycine-binding" evidence="14">
    <location>
        <begin position="798"/>
        <end position="860"/>
    </location>
</feature>
<evidence type="ECO:0000256" key="1">
    <source>
        <dbReference type="ARBA" id="ARBA00004651"/>
    </source>
</evidence>
<keyword evidence="9" id="KW-0675">Receptor</keyword>
<dbReference type="Gene3D" id="3.40.190.10">
    <property type="entry name" value="Periplasmic binding protein-like II"/>
    <property type="match status" value="3"/>
</dbReference>
<evidence type="ECO:0000259" key="14">
    <source>
        <dbReference type="SMART" id="SM00918"/>
    </source>
</evidence>
<dbReference type="InterPro" id="IPR052192">
    <property type="entry name" value="Insect_Ionotropic_Sensory_Rcpt"/>
</dbReference>
<keyword evidence="16" id="KW-1185">Reference proteome</keyword>
<keyword evidence="10" id="KW-0325">Glycoprotein</keyword>
<feature type="transmembrane region" description="Helical" evidence="13">
    <location>
        <begin position="417"/>
        <end position="443"/>
    </location>
</feature>
<protein>
    <recommendedName>
        <fullName evidence="14">Ionotropic glutamate receptor L-glutamate and glycine-binding domain-containing protein</fullName>
    </recommendedName>
</protein>
<evidence type="ECO:0000256" key="7">
    <source>
        <dbReference type="ARBA" id="ARBA00023065"/>
    </source>
</evidence>
<feature type="transmembrane region" description="Helical" evidence="13">
    <location>
        <begin position="1628"/>
        <end position="1653"/>
    </location>
</feature>
<proteinExistence type="inferred from homology"/>
<dbReference type="PANTHER" id="PTHR42643">
    <property type="entry name" value="IONOTROPIC RECEPTOR 20A-RELATED"/>
    <property type="match status" value="1"/>
</dbReference>
<dbReference type="Gene3D" id="1.10.287.70">
    <property type="match status" value="3"/>
</dbReference>
<keyword evidence="5 13" id="KW-0812">Transmembrane</keyword>
<comment type="subcellular location">
    <subcellularLocation>
        <location evidence="1">Cell membrane</location>
        <topology evidence="1">Multi-pass membrane protein</topology>
    </subcellularLocation>
</comment>
<keyword evidence="7" id="KW-0406">Ion transport</keyword>
<dbReference type="GO" id="GO:0015276">
    <property type="term" value="F:ligand-gated monoatomic ion channel activity"/>
    <property type="evidence" value="ECO:0007669"/>
    <property type="project" value="InterPro"/>
</dbReference>
<evidence type="ECO:0000256" key="11">
    <source>
        <dbReference type="ARBA" id="ARBA00023286"/>
    </source>
</evidence>
<comment type="similarity">
    <text evidence="2">Belongs to the glutamate-gated ion channel (TC 1.A.10.1) family.</text>
</comment>
<comment type="caution">
    <text evidence="15">The sequence shown here is derived from an EMBL/GenBank/DDBJ whole genome shotgun (WGS) entry which is preliminary data.</text>
</comment>
<reference evidence="15" key="1">
    <citation type="submission" date="2023-10" db="EMBL/GenBank/DDBJ databases">
        <title>Genome assemblies of two species of porcelain crab, Petrolisthes cinctipes and Petrolisthes manimaculis (Anomura: Porcellanidae).</title>
        <authorList>
            <person name="Angst P."/>
        </authorList>
    </citation>
    <scope>NUCLEOTIDE SEQUENCE</scope>
    <source>
        <strain evidence="15">PB745_01</strain>
        <tissue evidence="15">Gill</tissue>
    </source>
</reference>
<evidence type="ECO:0000256" key="3">
    <source>
        <dbReference type="ARBA" id="ARBA00022448"/>
    </source>
</evidence>
<evidence type="ECO:0000256" key="10">
    <source>
        <dbReference type="ARBA" id="ARBA00023180"/>
    </source>
</evidence>
<keyword evidence="12" id="KW-0407">Ion channel</keyword>
<dbReference type="Pfam" id="PF00060">
    <property type="entry name" value="Lig_chan"/>
    <property type="match status" value="3"/>
</dbReference>
<feature type="transmembrane region" description="Helical" evidence="13">
    <location>
        <begin position="984"/>
        <end position="1005"/>
    </location>
</feature>
<evidence type="ECO:0000256" key="8">
    <source>
        <dbReference type="ARBA" id="ARBA00023136"/>
    </source>
</evidence>
<evidence type="ECO:0000313" key="16">
    <source>
        <dbReference type="Proteomes" id="UP001286313"/>
    </source>
</evidence>
<name>A0AAE1KIB7_PETCI</name>